<feature type="region of interest" description="Disordered" evidence="5">
    <location>
        <begin position="750"/>
        <end position="817"/>
    </location>
</feature>
<keyword evidence="2 3" id="KW-0040">ANK repeat</keyword>
<evidence type="ECO:0000313" key="10">
    <source>
        <dbReference type="Proteomes" id="UP000007015"/>
    </source>
</evidence>
<dbReference type="Pfam" id="PF12872">
    <property type="entry name" value="OST-HTH"/>
    <property type="match status" value="1"/>
</dbReference>
<dbReference type="SMART" id="SM00360">
    <property type="entry name" value="RRM"/>
    <property type="match status" value="1"/>
</dbReference>
<feature type="compositionally biased region" description="Polar residues" evidence="5">
    <location>
        <begin position="482"/>
        <end position="491"/>
    </location>
</feature>
<feature type="compositionally biased region" description="Polar residues" evidence="5">
    <location>
        <begin position="1338"/>
        <end position="1354"/>
    </location>
</feature>
<feature type="compositionally biased region" description="Basic and acidic residues" evidence="5">
    <location>
        <begin position="773"/>
        <end position="782"/>
    </location>
</feature>
<dbReference type="SUPFAM" id="SSF54236">
    <property type="entry name" value="Ubiquitin-like"/>
    <property type="match status" value="1"/>
</dbReference>
<dbReference type="InterPro" id="IPR036770">
    <property type="entry name" value="Ankyrin_rpt-contain_sf"/>
</dbReference>
<feature type="compositionally biased region" description="Polar residues" evidence="5">
    <location>
        <begin position="762"/>
        <end position="772"/>
    </location>
</feature>
<dbReference type="Pfam" id="PF12796">
    <property type="entry name" value="Ank_2"/>
    <property type="match status" value="2"/>
</dbReference>
<evidence type="ECO:0000313" key="9">
    <source>
        <dbReference type="EMBL" id="EEC69595.1"/>
    </source>
</evidence>
<evidence type="ECO:0000256" key="4">
    <source>
        <dbReference type="PROSITE-ProRule" id="PRU00176"/>
    </source>
</evidence>
<dbReference type="SMART" id="SM00248">
    <property type="entry name" value="ANK"/>
    <property type="match status" value="6"/>
</dbReference>
<dbReference type="SUPFAM" id="SSF54928">
    <property type="entry name" value="RNA-binding domain, RBD"/>
    <property type="match status" value="1"/>
</dbReference>
<protein>
    <submittedName>
        <fullName evidence="9">Uncharacterized protein</fullName>
    </submittedName>
</protein>
<dbReference type="Gene3D" id="3.10.20.90">
    <property type="entry name" value="Phosphatidylinositol 3-kinase Catalytic Subunit, Chain A, domain 1"/>
    <property type="match status" value="1"/>
</dbReference>
<dbReference type="Gramene" id="BGIOSGA037703-TA">
    <property type="protein sequence ID" value="BGIOSGA037703-PA"/>
    <property type="gene ID" value="BGIOSGA037703"/>
</dbReference>
<dbReference type="CDD" id="cd08824">
    <property type="entry name" value="LOTUS"/>
    <property type="match status" value="1"/>
</dbReference>
<dbReference type="InterPro" id="IPR000504">
    <property type="entry name" value="RRM_dom"/>
</dbReference>
<accession>B8BMS6</accession>
<dbReference type="EMBL" id="CM000137">
    <property type="protein sequence ID" value="EEC69595.1"/>
    <property type="molecule type" value="Genomic_DNA"/>
</dbReference>
<dbReference type="GO" id="GO:0003723">
    <property type="term" value="F:RNA binding"/>
    <property type="evidence" value="ECO:0007669"/>
    <property type="project" value="UniProtKB-UniRule"/>
</dbReference>
<feature type="compositionally biased region" description="Polar residues" evidence="5">
    <location>
        <begin position="783"/>
        <end position="794"/>
    </location>
</feature>
<dbReference type="OMA" id="INHEYQY"/>
<dbReference type="InterPro" id="IPR022617">
    <property type="entry name" value="Rad60/SUMO-like_dom"/>
</dbReference>
<feature type="compositionally biased region" description="Basic residues" evidence="5">
    <location>
        <begin position="1362"/>
        <end position="1371"/>
    </location>
</feature>
<feature type="domain" description="Ubiquitin-like" evidence="6">
    <location>
        <begin position="921"/>
        <end position="995"/>
    </location>
</feature>
<dbReference type="STRING" id="39946.B8BMS6"/>
<dbReference type="InterPro" id="IPR002110">
    <property type="entry name" value="Ankyrin_rpt"/>
</dbReference>
<evidence type="ECO:0000256" key="3">
    <source>
        <dbReference type="PROSITE-ProRule" id="PRU00023"/>
    </source>
</evidence>
<keyword evidence="1" id="KW-0677">Repeat</keyword>
<dbReference type="Pfam" id="PF11976">
    <property type="entry name" value="Rad60-SLD"/>
    <property type="match status" value="1"/>
</dbReference>
<evidence type="ECO:0000259" key="7">
    <source>
        <dbReference type="PROSITE" id="PS50102"/>
    </source>
</evidence>
<evidence type="ECO:0000256" key="1">
    <source>
        <dbReference type="ARBA" id="ARBA00022737"/>
    </source>
</evidence>
<keyword evidence="10" id="KW-1185">Reference proteome</keyword>
<dbReference type="PROSITE" id="PS50053">
    <property type="entry name" value="UBIQUITIN_2"/>
    <property type="match status" value="1"/>
</dbReference>
<name>B8BMS6_ORYSI</name>
<feature type="compositionally biased region" description="Polar residues" evidence="5">
    <location>
        <begin position="1291"/>
        <end position="1331"/>
    </location>
</feature>
<feature type="domain" description="RRM" evidence="7">
    <location>
        <begin position="518"/>
        <end position="598"/>
    </location>
</feature>
<dbReference type="InterPro" id="IPR012677">
    <property type="entry name" value="Nucleotide-bd_a/b_plait_sf"/>
</dbReference>
<proteinExistence type="predicted"/>
<evidence type="ECO:0000256" key="2">
    <source>
        <dbReference type="ARBA" id="ARBA00023043"/>
    </source>
</evidence>
<dbReference type="PROSITE" id="PS50088">
    <property type="entry name" value="ANK_REPEAT"/>
    <property type="match status" value="1"/>
</dbReference>
<dbReference type="SUPFAM" id="SSF48403">
    <property type="entry name" value="Ankyrin repeat"/>
    <property type="match status" value="1"/>
</dbReference>
<evidence type="ECO:0000259" key="8">
    <source>
        <dbReference type="PROSITE" id="PS51644"/>
    </source>
</evidence>
<dbReference type="Gene3D" id="1.25.40.20">
    <property type="entry name" value="Ankyrin repeat-containing domain"/>
    <property type="match status" value="2"/>
</dbReference>
<feature type="repeat" description="ANK" evidence="3">
    <location>
        <begin position="374"/>
        <end position="406"/>
    </location>
</feature>
<feature type="compositionally biased region" description="Basic and acidic residues" evidence="5">
    <location>
        <begin position="750"/>
        <end position="761"/>
    </location>
</feature>
<dbReference type="PANTHER" id="PTHR24203">
    <property type="entry name" value="ANKYRIN REPEAT FAMILY PROTEIN"/>
    <property type="match status" value="1"/>
</dbReference>
<feature type="compositionally biased region" description="Polar residues" evidence="5">
    <location>
        <begin position="801"/>
        <end position="817"/>
    </location>
</feature>
<feature type="region of interest" description="Disordered" evidence="5">
    <location>
        <begin position="1291"/>
        <end position="1371"/>
    </location>
</feature>
<dbReference type="InterPro" id="IPR029071">
    <property type="entry name" value="Ubiquitin-like_domsf"/>
</dbReference>
<dbReference type="Gene3D" id="3.30.70.330">
    <property type="match status" value="1"/>
</dbReference>
<dbReference type="Pfam" id="PF00076">
    <property type="entry name" value="RRM_1"/>
    <property type="match status" value="1"/>
</dbReference>
<keyword evidence="4" id="KW-0694">RNA-binding</keyword>
<dbReference type="InterPro" id="IPR035979">
    <property type="entry name" value="RBD_domain_sf"/>
</dbReference>
<dbReference type="PROSITE" id="PS50102">
    <property type="entry name" value="RRM"/>
    <property type="match status" value="1"/>
</dbReference>
<dbReference type="PROSITE" id="PS50297">
    <property type="entry name" value="ANK_REP_REGION"/>
    <property type="match status" value="1"/>
</dbReference>
<reference evidence="9 10" key="1">
    <citation type="journal article" date="2005" name="PLoS Biol.">
        <title>The genomes of Oryza sativa: a history of duplications.</title>
        <authorList>
            <person name="Yu J."/>
            <person name="Wang J."/>
            <person name="Lin W."/>
            <person name="Li S."/>
            <person name="Li H."/>
            <person name="Zhou J."/>
            <person name="Ni P."/>
            <person name="Dong W."/>
            <person name="Hu S."/>
            <person name="Zeng C."/>
            <person name="Zhang J."/>
            <person name="Zhang Y."/>
            <person name="Li R."/>
            <person name="Xu Z."/>
            <person name="Li S."/>
            <person name="Li X."/>
            <person name="Zheng H."/>
            <person name="Cong L."/>
            <person name="Lin L."/>
            <person name="Yin J."/>
            <person name="Geng J."/>
            <person name="Li G."/>
            <person name="Shi J."/>
            <person name="Liu J."/>
            <person name="Lv H."/>
            <person name="Li J."/>
            <person name="Wang J."/>
            <person name="Deng Y."/>
            <person name="Ran L."/>
            <person name="Shi X."/>
            <person name="Wang X."/>
            <person name="Wu Q."/>
            <person name="Li C."/>
            <person name="Ren X."/>
            <person name="Wang J."/>
            <person name="Wang X."/>
            <person name="Li D."/>
            <person name="Liu D."/>
            <person name="Zhang X."/>
            <person name="Ji Z."/>
            <person name="Zhao W."/>
            <person name="Sun Y."/>
            <person name="Zhang Z."/>
            <person name="Bao J."/>
            <person name="Han Y."/>
            <person name="Dong L."/>
            <person name="Ji J."/>
            <person name="Chen P."/>
            <person name="Wu S."/>
            <person name="Liu J."/>
            <person name="Xiao Y."/>
            <person name="Bu D."/>
            <person name="Tan J."/>
            <person name="Yang L."/>
            <person name="Ye C."/>
            <person name="Zhang J."/>
            <person name="Xu J."/>
            <person name="Zhou Y."/>
            <person name="Yu Y."/>
            <person name="Zhang B."/>
            <person name="Zhuang S."/>
            <person name="Wei H."/>
            <person name="Liu B."/>
            <person name="Lei M."/>
            <person name="Yu H."/>
            <person name="Li Y."/>
            <person name="Xu H."/>
            <person name="Wei S."/>
            <person name="He X."/>
            <person name="Fang L."/>
            <person name="Zhang Z."/>
            <person name="Zhang Y."/>
            <person name="Huang X."/>
            <person name="Su Z."/>
            <person name="Tong W."/>
            <person name="Li J."/>
            <person name="Tong Z."/>
            <person name="Li S."/>
            <person name="Ye J."/>
            <person name="Wang L."/>
            <person name="Fang L."/>
            <person name="Lei T."/>
            <person name="Chen C."/>
            <person name="Chen H."/>
            <person name="Xu Z."/>
            <person name="Li H."/>
            <person name="Huang H."/>
            <person name="Zhang F."/>
            <person name="Xu H."/>
            <person name="Li N."/>
            <person name="Zhao C."/>
            <person name="Li S."/>
            <person name="Dong L."/>
            <person name="Huang Y."/>
            <person name="Li L."/>
            <person name="Xi Y."/>
            <person name="Qi Q."/>
            <person name="Li W."/>
            <person name="Zhang B."/>
            <person name="Hu W."/>
            <person name="Zhang Y."/>
            <person name="Tian X."/>
            <person name="Jiao Y."/>
            <person name="Liang X."/>
            <person name="Jin J."/>
            <person name="Gao L."/>
            <person name="Zheng W."/>
            <person name="Hao B."/>
            <person name="Liu S."/>
            <person name="Wang W."/>
            <person name="Yuan L."/>
            <person name="Cao M."/>
            <person name="McDermott J."/>
            <person name="Samudrala R."/>
            <person name="Wang J."/>
            <person name="Wong G.K."/>
            <person name="Yang H."/>
        </authorList>
    </citation>
    <scope>NUCLEOTIDE SEQUENCE [LARGE SCALE GENOMIC DNA]</scope>
    <source>
        <strain evidence="10">cv. 93-11</strain>
    </source>
</reference>
<sequence length="1371" mass="153181">MDRAKAASREDKAAAGKETAVSRAVAEDDTALLLAAVGSFRKEGSDASRMLDQEMSTRLLHLACKHDAVQCARLLLEGGHGITASPVDARDQLTRTPLQVAAEAHSARCIELLLSKNARTDLKLVDGRPLLALEIALLSRRAQVKWSLDNSIEDLLSSLQEKDLNVVRLLAEKTREVGEVAYRYAMEGRVTVLAMLLLVAEEKISAPVSVVIEGVRTKKSIYYSIVDEALSIGDAPARDSNERRKALLSEIQLLNQFGAALWRDRNIDKRSLPPLLKAAKVGDVNVTKMLLMGDVDVNEADPEGNTALHWCLSGSSSTQEPRIVWLLLKNGARVFQGNKLGLTPVHSAAAKGNYKALQSLLLHAQDCVDTPSKTKETPLFLAVKNGSLDCVKLLLRSGASTKVQNLRKQRPIDVATSQDMHFILTSANVVPWNRSSHPKKIVTNKESCKEFLDDNFVDYDSDDLNESFTGLKTSASHRDFRSSNGSAQGGKSKNHCAPKQGSKFVPRPNHWLKHDYTRKIFVGGLPLSVGAEYLTEFFTAEFGPVEEAVVIGIRMGDRVQSRGFGFVKFKREEDVISAKETHHVYMLGKRVEVKDAVARGFLPAEIQKTASFRHHSQEVPKVAHHMLDGELKEEHYIRKWRPLPEKCLPSWFFIFRKWLPGFLADATERLGDRYPLSSLKGDFRAICRMELDHGTFGYPKLSDFMRSLPGICRMCVVPVGSGPATHMVLLPPVSRPKYVPLLEPFSFDHDELPESVSDHQSPRSPLTTNITEDSLRNTDSQKGDTCSESNVQSHQGDECCGSNTESQQYSASTDNGSLPSEVAFGTTDLVELVQTREHDLIAPASTRRFDFLEPVSTREPNVIETVSLNQKIVSEPLTDLLQSGHTRRVGLIDSRSTCLGDFLVERVAEIPTRHINEDSNAQIFVVGCHGQLTLHVDLKKKTSSMIQAYEEKTGINHEYQYFIYERKVIDPDDTLSCYGIEKGSTIHACSRLRGGASMTLGQYLNRYKDDLLEDVILPDGRAYPVMKPEPSGVLRSWLKCFTTAFSKGYCWGENFLLSNFKVVNGKVEVIKEAKHQIRTDFLQAHLRKIDETIRWYFCRDGERFPPYLDELCDFLKLRRGLVLSEDAKEFIDDHVCFMNSYERGMLGIKLYKKLNSLSPGQKLKLLRALGKIAWDLSLMDDVDKLPLLCDIIVQAKAEGKPFPRTILGGFRLLRDYFAHIPEHQYDKATKPWKRKFRIYIGIELMIPVHLKKLLPRIIKCFLDAKIDIKRELLSSHTMRCSICYSGTSSKAVASSTTPQTGHATKGTIGTSNELGTSSKAVGSSTTPQTGQDTKRTTRSSNELGAPSAVQQQSQDDWETVQKRKGKKRISK</sequence>
<feature type="domain" description="HTH OST-type" evidence="8">
    <location>
        <begin position="655"/>
        <end position="732"/>
    </location>
</feature>
<dbReference type="PROSITE" id="PS51644">
    <property type="entry name" value="HTH_OST"/>
    <property type="match status" value="1"/>
</dbReference>
<evidence type="ECO:0000256" key="5">
    <source>
        <dbReference type="SAM" id="MobiDB-lite"/>
    </source>
</evidence>
<feature type="region of interest" description="Disordered" evidence="5">
    <location>
        <begin position="1"/>
        <end position="20"/>
    </location>
</feature>
<dbReference type="PANTHER" id="PTHR24203:SF86">
    <property type="entry name" value="PROTEASOME 26S SUBUNIT, NON-ATPASE 10"/>
    <property type="match status" value="1"/>
</dbReference>
<dbReference type="Proteomes" id="UP000007015">
    <property type="component" value="Chromosome 12"/>
</dbReference>
<dbReference type="InterPro" id="IPR025605">
    <property type="entry name" value="OST-HTH/LOTUS_dom"/>
</dbReference>
<evidence type="ECO:0000259" key="6">
    <source>
        <dbReference type="PROSITE" id="PS50053"/>
    </source>
</evidence>
<dbReference type="InterPro" id="IPR000626">
    <property type="entry name" value="Ubiquitin-like_dom"/>
</dbReference>
<organism evidence="9 10">
    <name type="scientific">Oryza sativa subsp. indica</name>
    <name type="common">Rice</name>
    <dbReference type="NCBI Taxonomy" id="39946"/>
    <lineage>
        <taxon>Eukaryota</taxon>
        <taxon>Viridiplantae</taxon>
        <taxon>Streptophyta</taxon>
        <taxon>Embryophyta</taxon>
        <taxon>Tracheophyta</taxon>
        <taxon>Spermatophyta</taxon>
        <taxon>Magnoliopsida</taxon>
        <taxon>Liliopsida</taxon>
        <taxon>Poales</taxon>
        <taxon>Poaceae</taxon>
        <taxon>BOP clade</taxon>
        <taxon>Oryzoideae</taxon>
        <taxon>Oryzeae</taxon>
        <taxon>Oryzinae</taxon>
        <taxon>Oryza</taxon>
        <taxon>Oryza sativa</taxon>
    </lineage>
</organism>
<feature type="region of interest" description="Disordered" evidence="5">
    <location>
        <begin position="476"/>
        <end position="504"/>
    </location>
</feature>
<dbReference type="HOGENOM" id="CLU_282197_0_0_1"/>
<dbReference type="InterPro" id="IPR041966">
    <property type="entry name" value="LOTUS-like"/>
</dbReference>
<feature type="compositionally biased region" description="Basic and acidic residues" evidence="5">
    <location>
        <begin position="1"/>
        <end position="15"/>
    </location>
</feature>
<dbReference type="Gene3D" id="3.30.420.610">
    <property type="entry name" value="LOTUS domain-like"/>
    <property type="match status" value="1"/>
</dbReference>
<dbReference type="CDD" id="cd17039">
    <property type="entry name" value="Ubl_ubiquitin_like"/>
    <property type="match status" value="1"/>
</dbReference>
<gene>
    <name evidence="9" type="ORF">OsI_38941</name>
</gene>